<evidence type="ECO:0000256" key="1">
    <source>
        <dbReference type="SAM" id="Phobius"/>
    </source>
</evidence>
<organism evidence="2">
    <name type="scientific">Desulfurivibrio alkaliphilus</name>
    <dbReference type="NCBI Taxonomy" id="427923"/>
    <lineage>
        <taxon>Bacteria</taxon>
        <taxon>Pseudomonadati</taxon>
        <taxon>Thermodesulfobacteriota</taxon>
        <taxon>Desulfobulbia</taxon>
        <taxon>Desulfobulbales</taxon>
        <taxon>Desulfobulbaceae</taxon>
        <taxon>Desulfurivibrio</taxon>
    </lineage>
</organism>
<dbReference type="Proteomes" id="UP000885986">
    <property type="component" value="Unassembled WGS sequence"/>
</dbReference>
<feature type="non-terminal residue" evidence="2">
    <location>
        <position position="73"/>
    </location>
</feature>
<evidence type="ECO:0000313" key="2">
    <source>
        <dbReference type="EMBL" id="HET98405.1"/>
    </source>
</evidence>
<comment type="caution">
    <text evidence="2">The sequence shown here is derived from an EMBL/GenBank/DDBJ whole genome shotgun (WGS) entry which is preliminary data.</text>
</comment>
<feature type="transmembrane region" description="Helical" evidence="1">
    <location>
        <begin position="15"/>
        <end position="36"/>
    </location>
</feature>
<proteinExistence type="predicted"/>
<keyword evidence="1" id="KW-1133">Transmembrane helix</keyword>
<sequence length="73" mass="7947">MNHQPYRAGSQEQPWGIPLALAAAIHLLALLPAMVAPHLSFFQRQRMPDFQTVSLINVAELPAPRSPAAPTPP</sequence>
<accession>A0A7C2TKA6</accession>
<name>A0A7C2TKA6_9BACT</name>
<gene>
    <name evidence="2" type="ORF">ENN98_06900</name>
</gene>
<keyword evidence="1" id="KW-0812">Transmembrane</keyword>
<reference evidence="2" key="1">
    <citation type="journal article" date="2020" name="mSystems">
        <title>Genome- and Community-Level Interaction Insights into Carbon Utilization and Element Cycling Functions of Hydrothermarchaeota in Hydrothermal Sediment.</title>
        <authorList>
            <person name="Zhou Z."/>
            <person name="Liu Y."/>
            <person name="Xu W."/>
            <person name="Pan J."/>
            <person name="Luo Z.H."/>
            <person name="Li M."/>
        </authorList>
    </citation>
    <scope>NUCLEOTIDE SEQUENCE [LARGE SCALE GENOMIC DNA]</scope>
    <source>
        <strain evidence="2">SpSt-1224</strain>
    </source>
</reference>
<protein>
    <submittedName>
        <fullName evidence="2">Uncharacterized protein</fullName>
    </submittedName>
</protein>
<dbReference type="EMBL" id="DSDS01000153">
    <property type="protein sequence ID" value="HET98405.1"/>
    <property type="molecule type" value="Genomic_DNA"/>
</dbReference>
<dbReference type="AlphaFoldDB" id="A0A7C2TKA6"/>
<keyword evidence="1" id="KW-0472">Membrane</keyword>